<dbReference type="AlphaFoldDB" id="A0A836BZ60"/>
<dbReference type="InterPro" id="IPR036770">
    <property type="entry name" value="Ankyrin_rpt-contain_sf"/>
</dbReference>
<feature type="compositionally biased region" description="Basic and acidic residues" evidence="1">
    <location>
        <begin position="723"/>
        <end position="732"/>
    </location>
</feature>
<dbReference type="EMBL" id="JAEHOE010000040">
    <property type="protein sequence ID" value="KAG2493063.1"/>
    <property type="molecule type" value="Genomic_DNA"/>
</dbReference>
<feature type="compositionally biased region" description="Low complexity" evidence="1">
    <location>
        <begin position="441"/>
        <end position="455"/>
    </location>
</feature>
<feature type="compositionally biased region" description="Gly residues" evidence="1">
    <location>
        <begin position="456"/>
        <end position="468"/>
    </location>
</feature>
<evidence type="ECO:0000256" key="1">
    <source>
        <dbReference type="SAM" id="MobiDB-lite"/>
    </source>
</evidence>
<accession>A0A836BZ60</accession>
<evidence type="ECO:0000313" key="2">
    <source>
        <dbReference type="EMBL" id="KAG2493063.1"/>
    </source>
</evidence>
<reference evidence="2" key="1">
    <citation type="journal article" date="2020" name="bioRxiv">
        <title>Comparative genomics of Chlamydomonas.</title>
        <authorList>
            <person name="Craig R.J."/>
            <person name="Hasan A.R."/>
            <person name="Ness R.W."/>
            <person name="Keightley P.D."/>
        </authorList>
    </citation>
    <scope>NUCLEOTIDE SEQUENCE</scope>
    <source>
        <strain evidence="2">CCAP 11/70</strain>
    </source>
</reference>
<proteinExistence type="predicted"/>
<evidence type="ECO:0000313" key="3">
    <source>
        <dbReference type="Proteomes" id="UP000612055"/>
    </source>
</evidence>
<feature type="region of interest" description="Disordered" evidence="1">
    <location>
        <begin position="1"/>
        <end position="27"/>
    </location>
</feature>
<protein>
    <submittedName>
        <fullName evidence="2">Uncharacterized protein</fullName>
    </submittedName>
</protein>
<feature type="compositionally biased region" description="Gly residues" evidence="1">
    <location>
        <begin position="366"/>
        <end position="387"/>
    </location>
</feature>
<dbReference type="OrthoDB" id="423576at2759"/>
<gene>
    <name evidence="2" type="ORF">HYH03_008726</name>
</gene>
<organism evidence="2 3">
    <name type="scientific">Edaphochlamys debaryana</name>
    <dbReference type="NCBI Taxonomy" id="47281"/>
    <lineage>
        <taxon>Eukaryota</taxon>
        <taxon>Viridiplantae</taxon>
        <taxon>Chlorophyta</taxon>
        <taxon>core chlorophytes</taxon>
        <taxon>Chlorophyceae</taxon>
        <taxon>CS clade</taxon>
        <taxon>Chlamydomonadales</taxon>
        <taxon>Chlamydomonadales incertae sedis</taxon>
        <taxon>Edaphochlamys</taxon>
    </lineage>
</organism>
<dbReference type="Proteomes" id="UP000612055">
    <property type="component" value="Unassembled WGS sequence"/>
</dbReference>
<sequence>MGCGASSAAAASDPADRGSSANKGTGDLIHSSRQSYVGVPLLEMYGQVEEDLFQEAQARRVSRQDANTRLYGARGAFGLQAKGALMNIYSTPEEPFRDFLADCPEYVDMPSFGCNASNVIPGTLMLYRASELQALVEAAGRGEGELAVAPNTPLLGQPLTNMLKFKAIWGSRLLGVILRSLRHPALGRVAITQPLLAAACGCRVFNWGEKVDPVFGVLLEAGANPNVRNSLNMTPLMLLAISVVMKLDQEKNGEEGCRVDALATALETARMLLRAGADPGAVMIGFGSTRARIEERAWQTMLPSDLNRALPLLERESYTVAEALDAMLQPLRPLLQRAHPSVGEAMEALAALLRGEGAGSEEVTPGAGGGEGAAGGGGGGGGEGGASGPPPAPLRPEEVLTAEAAAVWRSGVPEGHTGSWRESGGAGAEAEGAGPDRGEGAEAAELSAVPQASAGAEGGAAEGGGAGAADGAEEDGAGGQQQQQRQQQRQRQPRDLAQVRSLARDVSWPWVQAMGNVAWAISQVAMGSTTRQRRAVLAALQAQAPFSLPPMAVVSIGQLRELGHIPRFSLQADAAADPAAPASASSPPFRPLPVDQALAAEGSVVVFVSHRWLGRGCPDDDKGTKLRQVYAIAEHIAKHRGVRPEQVYMWLDYSVVDQSNPMPGVQALPIYIACCDEFVYVTHSEYWQRAWCLTEQFMHWKLATSDVKHKLIPGPDGGGNMRMETESSRQRPPDPTYGKLFVEADRVALATMTSLLSYDERS</sequence>
<feature type="compositionally biased region" description="Low complexity" evidence="1">
    <location>
        <begin position="480"/>
        <end position="490"/>
    </location>
</feature>
<name>A0A836BZ60_9CHLO</name>
<keyword evidence="3" id="KW-1185">Reference proteome</keyword>
<dbReference type="Gene3D" id="1.25.40.20">
    <property type="entry name" value="Ankyrin repeat-containing domain"/>
    <property type="match status" value="1"/>
</dbReference>
<comment type="caution">
    <text evidence="2">The sequence shown here is derived from an EMBL/GenBank/DDBJ whole genome shotgun (WGS) entry which is preliminary data.</text>
</comment>
<feature type="region of interest" description="Disordered" evidence="1">
    <location>
        <begin position="412"/>
        <end position="498"/>
    </location>
</feature>
<feature type="region of interest" description="Disordered" evidence="1">
    <location>
        <begin position="713"/>
        <end position="735"/>
    </location>
</feature>
<feature type="region of interest" description="Disordered" evidence="1">
    <location>
        <begin position="356"/>
        <end position="395"/>
    </location>
</feature>
<feature type="compositionally biased region" description="Low complexity" evidence="1">
    <location>
        <begin position="1"/>
        <end position="21"/>
    </location>
</feature>